<dbReference type="HOGENOM" id="CLU_035032_0_1_6"/>
<dbReference type="KEGG" id="pkc:PKB_2068"/>
<evidence type="ECO:0000256" key="5">
    <source>
        <dbReference type="ARBA" id="ARBA00022692"/>
    </source>
</evidence>
<evidence type="ECO:0000256" key="6">
    <source>
        <dbReference type="ARBA" id="ARBA00022989"/>
    </source>
</evidence>
<comment type="similarity">
    <text evidence="2">Belongs to the GSP F family.</text>
</comment>
<dbReference type="Pfam" id="PF00482">
    <property type="entry name" value="T2SSF"/>
    <property type="match status" value="2"/>
</dbReference>
<accession>A0A024HEC6</accession>
<dbReference type="GO" id="GO:0015628">
    <property type="term" value="P:protein secretion by the type II secretion system"/>
    <property type="evidence" value="ECO:0007669"/>
    <property type="project" value="TreeGrafter"/>
</dbReference>
<feature type="transmembrane region" description="Helical" evidence="8">
    <location>
        <begin position="164"/>
        <end position="185"/>
    </location>
</feature>
<sequence>MRFRIKALDAQAAVVHCQIEAASPTEARRQAEQQGLRVLALRGSGSLSLRGLQRREQFPLVLFSQELTTLLDAGLPLIDALESLAEKEGANLARKTLEELVRLLYEGKSLSQALTLLPEVFPPLYVALVQSSEKTGAVSAALSRYVTYRQRIDEVRQKVTSASVYPALLLIVGGGVLLFLMGYVVPRFSLVFEGLGTNLPWLSRVLMSSGLFLHEHQQTLMATALALVLGFTLLLRQPRFRALLGELLERLPAIHRRLVMYELARFYRSLGILLQGGIPLLTAMEMARNLLGAASRTRLDEACRLIREGRALSSALEVNRLATPVSLRLLRAGEQSGNLGEMMERTADFYDEELSRWMDWFMRLFEPLLMTGIGILIGVIVILMYIPIFELASSIR</sequence>
<evidence type="ECO:0000256" key="3">
    <source>
        <dbReference type="ARBA" id="ARBA00022475"/>
    </source>
</evidence>
<keyword evidence="3" id="KW-1003">Cell membrane</keyword>
<protein>
    <submittedName>
        <fullName evidence="10">Type II secretory pathway, component PulF</fullName>
    </submittedName>
</protein>
<evidence type="ECO:0000313" key="10">
    <source>
        <dbReference type="EMBL" id="CDF83415.1"/>
    </source>
</evidence>
<keyword evidence="4" id="KW-0997">Cell inner membrane</keyword>
<evidence type="ECO:0000256" key="4">
    <source>
        <dbReference type="ARBA" id="ARBA00022519"/>
    </source>
</evidence>
<dbReference type="Proteomes" id="UP000025241">
    <property type="component" value="Chromosome I"/>
</dbReference>
<gene>
    <name evidence="10" type="ORF">PKB_2068</name>
</gene>
<reference evidence="10 11" key="1">
    <citation type="submission" date="2013-03" db="EMBL/GenBank/DDBJ databases">
        <authorList>
            <person name="Linke B."/>
        </authorList>
    </citation>
    <scope>NUCLEOTIDE SEQUENCE [LARGE SCALE GENOMIC DNA]</scope>
    <source>
        <strain evidence="10 11">B13</strain>
    </source>
</reference>
<organism evidence="10 11">
    <name type="scientific">Pseudomonas knackmussii (strain DSM 6978 / CCUG 54928 / LMG 23759 / B13)</name>
    <dbReference type="NCBI Taxonomy" id="1301098"/>
    <lineage>
        <taxon>Bacteria</taxon>
        <taxon>Pseudomonadati</taxon>
        <taxon>Pseudomonadota</taxon>
        <taxon>Gammaproteobacteria</taxon>
        <taxon>Pseudomonadales</taxon>
        <taxon>Pseudomonadaceae</taxon>
        <taxon>Pseudomonas</taxon>
    </lineage>
</organism>
<dbReference type="PRINTS" id="PR00812">
    <property type="entry name" value="BCTERIALGSPF"/>
</dbReference>
<evidence type="ECO:0000256" key="7">
    <source>
        <dbReference type="ARBA" id="ARBA00023136"/>
    </source>
</evidence>
<reference evidence="10 11" key="2">
    <citation type="submission" date="2014-05" db="EMBL/GenBank/DDBJ databases">
        <title>Genome sequence of the 3-chlorobenzoate degrading bacterium Pseudomonas knackmussii B13 shows multiple evidence for horizontal gene transfer.</title>
        <authorList>
            <person name="Miyazaki R."/>
            <person name="Bertelli C."/>
            <person name="Falquet L."/>
            <person name="Robinson-Rechavi M."/>
            <person name="Gharib W."/>
            <person name="Roy S."/>
            <person name="Van der Meer J.R."/>
        </authorList>
    </citation>
    <scope>NUCLEOTIDE SEQUENCE [LARGE SCALE GENOMIC DNA]</scope>
    <source>
        <strain evidence="10 11">B13</strain>
    </source>
</reference>
<feature type="domain" description="Type II secretion system protein GspF" evidence="9">
    <location>
        <begin position="266"/>
        <end position="387"/>
    </location>
</feature>
<keyword evidence="6 8" id="KW-1133">Transmembrane helix</keyword>
<feature type="transmembrane region" description="Helical" evidence="8">
    <location>
        <begin position="368"/>
        <end position="388"/>
    </location>
</feature>
<dbReference type="RefSeq" id="WP_043251371.1">
    <property type="nucleotide sequence ID" value="NZ_HG322950.1"/>
</dbReference>
<dbReference type="OrthoDB" id="9805682at2"/>
<keyword evidence="5 8" id="KW-0812">Transmembrane</keyword>
<name>A0A024HEC6_PSEKB</name>
<dbReference type="InterPro" id="IPR042094">
    <property type="entry name" value="T2SS_GspF_sf"/>
</dbReference>
<dbReference type="Gene3D" id="1.20.81.30">
    <property type="entry name" value="Type II secretion system (T2SS), domain F"/>
    <property type="match status" value="2"/>
</dbReference>
<keyword evidence="11" id="KW-1185">Reference proteome</keyword>
<dbReference type="InterPro" id="IPR018076">
    <property type="entry name" value="T2SS_GspF_dom"/>
</dbReference>
<evidence type="ECO:0000313" key="11">
    <source>
        <dbReference type="Proteomes" id="UP000025241"/>
    </source>
</evidence>
<evidence type="ECO:0000256" key="1">
    <source>
        <dbReference type="ARBA" id="ARBA00004429"/>
    </source>
</evidence>
<dbReference type="EMBL" id="HG322950">
    <property type="protein sequence ID" value="CDF83415.1"/>
    <property type="molecule type" value="Genomic_DNA"/>
</dbReference>
<evidence type="ECO:0000256" key="8">
    <source>
        <dbReference type="SAM" id="Phobius"/>
    </source>
</evidence>
<keyword evidence="7 8" id="KW-0472">Membrane</keyword>
<evidence type="ECO:0000259" key="9">
    <source>
        <dbReference type="Pfam" id="PF00482"/>
    </source>
</evidence>
<dbReference type="InterPro" id="IPR003004">
    <property type="entry name" value="GspF/PilC"/>
</dbReference>
<dbReference type="AlphaFoldDB" id="A0A024HEC6"/>
<feature type="domain" description="Type II secretion system protein GspF" evidence="9">
    <location>
        <begin position="63"/>
        <end position="186"/>
    </location>
</feature>
<evidence type="ECO:0000256" key="2">
    <source>
        <dbReference type="ARBA" id="ARBA00005745"/>
    </source>
</evidence>
<feature type="transmembrane region" description="Helical" evidence="8">
    <location>
        <begin position="216"/>
        <end position="235"/>
    </location>
</feature>
<dbReference type="PATRIC" id="fig|1301098.3.peg.2057"/>
<dbReference type="STRING" id="1301098.PKB_2068"/>
<comment type="subcellular location">
    <subcellularLocation>
        <location evidence="1">Cell inner membrane</location>
        <topology evidence="1">Multi-pass membrane protein</topology>
    </subcellularLocation>
</comment>
<dbReference type="PANTHER" id="PTHR30012:SF7">
    <property type="entry name" value="PROTEIN TRANSPORT PROTEIN HOFC HOMOLOG"/>
    <property type="match status" value="1"/>
</dbReference>
<dbReference type="PANTHER" id="PTHR30012">
    <property type="entry name" value="GENERAL SECRETION PATHWAY PROTEIN"/>
    <property type="match status" value="1"/>
</dbReference>
<dbReference type="eggNOG" id="COG1459">
    <property type="taxonomic scope" value="Bacteria"/>
</dbReference>
<proteinExistence type="inferred from homology"/>
<dbReference type="GO" id="GO:0005886">
    <property type="term" value="C:plasma membrane"/>
    <property type="evidence" value="ECO:0007669"/>
    <property type="project" value="UniProtKB-SubCell"/>
</dbReference>